<dbReference type="Pfam" id="PF03445">
    <property type="entry name" value="DUF294"/>
    <property type="match status" value="1"/>
</dbReference>
<feature type="repeat" description="TPR" evidence="1">
    <location>
        <begin position="834"/>
        <end position="867"/>
    </location>
</feature>
<evidence type="ECO:0000256" key="1">
    <source>
        <dbReference type="PROSITE-ProRule" id="PRU00339"/>
    </source>
</evidence>
<dbReference type="PROSITE" id="PS50005">
    <property type="entry name" value="TPR"/>
    <property type="match status" value="10"/>
</dbReference>
<organism evidence="4 5">
    <name type="scientific">Branchiostoma lanceolatum</name>
    <name type="common">Common lancelet</name>
    <name type="synonym">Amphioxus lanceolatum</name>
    <dbReference type="NCBI Taxonomy" id="7740"/>
    <lineage>
        <taxon>Eukaryota</taxon>
        <taxon>Metazoa</taxon>
        <taxon>Chordata</taxon>
        <taxon>Cephalochordata</taxon>
        <taxon>Leptocardii</taxon>
        <taxon>Amphioxiformes</taxon>
        <taxon>Branchiostomatidae</taxon>
        <taxon>Branchiostoma</taxon>
    </lineage>
</organism>
<protein>
    <submittedName>
        <fullName evidence="4">TTC28 protein</fullName>
    </submittedName>
</protein>
<feature type="repeat" description="TPR" evidence="1">
    <location>
        <begin position="1269"/>
        <end position="1302"/>
    </location>
</feature>
<feature type="repeat" description="TPR" evidence="1">
    <location>
        <begin position="966"/>
        <end position="999"/>
    </location>
</feature>
<dbReference type="InterPro" id="IPR016024">
    <property type="entry name" value="ARM-type_fold"/>
</dbReference>
<dbReference type="PROSITE" id="PS50293">
    <property type="entry name" value="TPR_REGION"/>
    <property type="match status" value="1"/>
</dbReference>
<feature type="repeat" description="TPR" evidence="1">
    <location>
        <begin position="1053"/>
        <end position="1086"/>
    </location>
</feature>
<dbReference type="Gene3D" id="1.25.40.10">
    <property type="entry name" value="Tetratricopeptide repeat domain"/>
    <property type="match status" value="7"/>
</dbReference>
<dbReference type="PANTHER" id="PTHR19959">
    <property type="entry name" value="KINESIN LIGHT CHAIN"/>
    <property type="match status" value="1"/>
</dbReference>
<dbReference type="InterPro" id="IPR005105">
    <property type="entry name" value="GlnD_Uridyltrans_N"/>
</dbReference>
<feature type="repeat" description="TPR" evidence="1">
    <location>
        <begin position="700"/>
        <end position="733"/>
    </location>
</feature>
<dbReference type="GO" id="GO:0008773">
    <property type="term" value="F:[protein-PII] uridylyltransferase activity"/>
    <property type="evidence" value="ECO:0007669"/>
    <property type="project" value="InterPro"/>
</dbReference>
<feature type="region of interest" description="Disordered" evidence="2">
    <location>
        <begin position="626"/>
        <end position="651"/>
    </location>
</feature>
<proteinExistence type="predicted"/>
<dbReference type="SMART" id="SM00028">
    <property type="entry name" value="TPR"/>
    <property type="match status" value="21"/>
</dbReference>
<dbReference type="SUPFAM" id="SSF48452">
    <property type="entry name" value="TPR-like"/>
    <property type="match status" value="4"/>
</dbReference>
<dbReference type="InterPro" id="IPR011990">
    <property type="entry name" value="TPR-like_helical_dom_sf"/>
</dbReference>
<keyword evidence="5" id="KW-1185">Reference proteome</keyword>
<evidence type="ECO:0000313" key="5">
    <source>
        <dbReference type="Proteomes" id="UP000838412"/>
    </source>
</evidence>
<gene>
    <name evidence="4" type="primary">TTC28</name>
    <name evidence="4" type="ORF">BLAG_LOCUS997</name>
</gene>
<dbReference type="InterPro" id="IPR011989">
    <property type="entry name" value="ARM-like"/>
</dbReference>
<dbReference type="OrthoDB" id="7772680at2759"/>
<evidence type="ECO:0000256" key="2">
    <source>
        <dbReference type="SAM" id="MobiDB-lite"/>
    </source>
</evidence>
<name>A0A8J9YK81_BRALA</name>
<feature type="domain" description="Protein-PII uridylyltransferase N-terminal" evidence="3">
    <location>
        <begin position="237"/>
        <end position="321"/>
    </location>
</feature>
<dbReference type="InterPro" id="IPR019734">
    <property type="entry name" value="TPR_rpt"/>
</dbReference>
<feature type="repeat" description="TPR" evidence="1">
    <location>
        <begin position="1313"/>
        <end position="1346"/>
    </location>
</feature>
<feature type="repeat" description="TPR" evidence="1">
    <location>
        <begin position="1399"/>
        <end position="1432"/>
    </location>
</feature>
<dbReference type="EMBL" id="OV696686">
    <property type="protein sequence ID" value="CAH1230145.1"/>
    <property type="molecule type" value="Genomic_DNA"/>
</dbReference>
<evidence type="ECO:0000313" key="4">
    <source>
        <dbReference type="EMBL" id="CAH1230145.1"/>
    </source>
</evidence>
<evidence type="ECO:0000259" key="3">
    <source>
        <dbReference type="Pfam" id="PF03445"/>
    </source>
</evidence>
<dbReference type="PANTHER" id="PTHR19959:SF119">
    <property type="entry name" value="FUNGAL LIPASE-LIKE DOMAIN-CONTAINING PROTEIN"/>
    <property type="match status" value="1"/>
</dbReference>
<sequence>MAGEPQAFGLGSQLGEKYSPTYEDHFQAGQTTLREGEFDRAEKHFASALKLVHHQFNNPRTVTALHALGSVYHARVKDALSSLTNTSDIERKKATSIEHHLATSELVASAKQDESTHVCLEDEEKETKDFKFQELSLADMEQVGTWAVNAVALYNSAIVRSKQEEEMKEIRTSIRNLEMLFLQCLVGRQKEVHSTSRVLDSKTELQWIREECQEKLDDLDVIPYDTEHELDRAEAIRSIYRKVAADISGLIQSMVEASTQDLGEPPCKFAIIGLGSLAREETTPYSDFEFAILLEEGGDSKENRQYFRNLTRLLHLKVLDIGETILPAVAISSLNDFYLDDPEGDWFYDIGPRGFAFDGAMPGASKTPLGRPEVPGKPALELIRTPKNMASLQTSANAEKYGFHVDDVLRTVAYVAGDRKLVEEYESLVQQILLTRNPSAHHKPSLEISSNKEESARLESQSFEPELRTLGLKRALTFLEEILQSYRTTLKEDEDGKLFQVKKEIYRLPSMVVNGLGLFYALEAKTAWDIIEEMADKGLLTKGASQNLKVAVSIATELRLRTYLSNNSQSDDITPMKWIDHQVKDVTGTEETSSRVVRELTNVLPTNVVVRFFQIMLPLEKTMSGLVQKPEGEDKGPTADSTTRPSLSEDCLLDTSSRTKSLILLRLSQYQEVISSLEEEIQQVEMACQVKDPDMTRHLGACHYNLGNAYRGMGELHKAKEHYQQALVLWRQDVHSKGVMEYIAHALHALGHIYHVFNNFDQAVQAYGEALKLRKHLYGKDGSDNHPFISDTLHGMALICRDTGDYQEALNLENQALRAAQEMYGQHRAHSDTATFLSGLGSIRREMANFNEARKCFQEALRMLKSVLGENVAHPKIATALTALANVNGQSQGFGLDCLSKYFQALQIYHVLHGTEGKTHETAMTLHNIGNCLDDLGHLQDAEKHHRDSLDMFLHLYGSADNLGVADAYSDLGGTLLQEGKSEDALEMMEKALQMRQAVFQGREVPEIVSSIANLGCAHWRLGNIDKATQYTEEAIAMATSVHRASELHPSIIVLMQTLGVVYMDRKEFLAARDLFEKVLEMEQTLYSEPHPLVALTLCNLGVVHTELLDHRTALHYLQRAEKISEDVFGEDTPHPQVALILNNMGITYKEMGDISKAREYLTRSLDMRLAIYGEDTPHPDIGATLCNLGNLMSTLGEMTTAATYFEKALKMFRGSYGNKNHPSIAGALDNLGIVFVTKGDYHESLKYHREALEMKQQLYGDRPNASIAQTLHNLANTYKSMGEHKTALGLYQQSLDIYEDVHGEGTPHPKVAQGLVGVGNQYVNLGKHREGLQLLQKALKMSEEFYGVNTLHPDVASCLNNVAFAHGKLKEFDSAIQCYLRALEVWRKLYGNEHPNVAMTLNNLGSQYFSAGDATRAMTHYEEAIKIYQLSPCNPQAHLALFNFARLCLQQGNKVKALENYIKGIDALHLLPGEVSLRPQLVTDLNSAAQILLDCKSYKEAAEYWEKALAAYSQMKSAPNVDVGMIQFNLARCYSELGDVDEECSLHEQALQTRLQQHGENSTDVGLSLLHIAKALQKAGKYEIALTHLQQAADIFKVLAKTSPDSKMFLAAVYKDDLSLETKSLLEKFPGLRPTLKQAATTVKMLEFWRNAKDLNAAALLVWTDLALPRRTLSKPELKLFAHFLADIGTAEQFHSYIRFMETSYNDVISNGVTFRCLATFGELCVCLADSSALMCQQLVTAGMVAVLCEWLENFQEQYALDKSRSTLVTYAIHTIHNCCKVPDVRAVLKDQNIIHLLAPYLKVEAMSTRLVVLLATSYLSDDDETPQVDTDTMDYIIDILGKALQEDSRSFEGYSALELVMGIGTLCGNAANRAAFLERSAAALVEKLMEGGDEEEATIATSTICRLLAD</sequence>
<feature type="repeat" description="TPR" evidence="1">
    <location>
        <begin position="1226"/>
        <end position="1259"/>
    </location>
</feature>
<feature type="repeat" description="TPR" evidence="1">
    <location>
        <begin position="744"/>
        <end position="777"/>
    </location>
</feature>
<dbReference type="Pfam" id="PF13374">
    <property type="entry name" value="TPR_10"/>
    <property type="match status" value="4"/>
</dbReference>
<feature type="repeat" description="TPR" evidence="1">
    <location>
        <begin position="1139"/>
        <end position="1172"/>
    </location>
</feature>
<dbReference type="Proteomes" id="UP000838412">
    <property type="component" value="Chromosome 1"/>
</dbReference>
<dbReference type="Pfam" id="PF13424">
    <property type="entry name" value="TPR_12"/>
    <property type="match status" value="6"/>
</dbReference>
<accession>A0A8J9YK81</accession>
<feature type="region of interest" description="Disordered" evidence="2">
    <location>
        <begin position="441"/>
        <end position="460"/>
    </location>
</feature>
<dbReference type="SUPFAM" id="SSF48371">
    <property type="entry name" value="ARM repeat"/>
    <property type="match status" value="1"/>
</dbReference>
<dbReference type="Gene3D" id="1.25.10.10">
    <property type="entry name" value="Leucine-rich Repeat Variant"/>
    <property type="match status" value="1"/>
</dbReference>
<keyword evidence="1" id="KW-0802">TPR repeat</keyword>
<reference evidence="4" key="1">
    <citation type="submission" date="2022-01" db="EMBL/GenBank/DDBJ databases">
        <authorList>
            <person name="Braso-Vives M."/>
        </authorList>
    </citation>
    <scope>NUCLEOTIDE SEQUENCE</scope>
</reference>